<dbReference type="GO" id="GO:0003677">
    <property type="term" value="F:DNA binding"/>
    <property type="evidence" value="ECO:0007669"/>
    <property type="project" value="InterPro"/>
</dbReference>
<feature type="domain" description="Bacterial transcriptional activator" evidence="1">
    <location>
        <begin position="117"/>
        <end position="259"/>
    </location>
</feature>
<reference evidence="2" key="1">
    <citation type="submission" date="2020-10" db="EMBL/GenBank/DDBJ databases">
        <authorList>
            <person name="Gilroy R."/>
        </authorList>
    </citation>
    <scope>NUCLEOTIDE SEQUENCE</scope>
    <source>
        <strain evidence="2">CHK178-757</strain>
    </source>
</reference>
<evidence type="ECO:0000313" key="3">
    <source>
        <dbReference type="Proteomes" id="UP000823927"/>
    </source>
</evidence>
<comment type="caution">
    <text evidence="2">The sequence shown here is derived from an EMBL/GenBank/DDBJ whole genome shotgun (WGS) entry which is preliminary data.</text>
</comment>
<protein>
    <recommendedName>
        <fullName evidence="1">Bacterial transcriptional activator domain-containing protein</fullName>
    </recommendedName>
</protein>
<organism evidence="2 3">
    <name type="scientific">Candidatus Scybalocola faecigallinarum</name>
    <dbReference type="NCBI Taxonomy" id="2840941"/>
    <lineage>
        <taxon>Bacteria</taxon>
        <taxon>Bacillati</taxon>
        <taxon>Bacillota</taxon>
        <taxon>Clostridia</taxon>
        <taxon>Lachnospirales</taxon>
        <taxon>Lachnospiraceae</taxon>
        <taxon>Lachnospiraceae incertae sedis</taxon>
        <taxon>Candidatus Scybalocola (ex Gilroy et al. 2021)</taxon>
    </lineage>
</organism>
<proteinExistence type="predicted"/>
<dbReference type="PANTHER" id="PTHR35807">
    <property type="entry name" value="TRANSCRIPTIONAL REGULATOR REDD-RELATED"/>
    <property type="match status" value="1"/>
</dbReference>
<dbReference type="InterPro" id="IPR005158">
    <property type="entry name" value="BTAD"/>
</dbReference>
<dbReference type="Pfam" id="PF03704">
    <property type="entry name" value="BTAD"/>
    <property type="match status" value="1"/>
</dbReference>
<dbReference type="GO" id="GO:0006355">
    <property type="term" value="P:regulation of DNA-templated transcription"/>
    <property type="evidence" value="ECO:0007669"/>
    <property type="project" value="InterPro"/>
</dbReference>
<dbReference type="InterPro" id="IPR016032">
    <property type="entry name" value="Sig_transdc_resp-reg_C-effctor"/>
</dbReference>
<gene>
    <name evidence="2" type="ORF">IAB46_05530</name>
</gene>
<dbReference type="Gene3D" id="1.25.40.10">
    <property type="entry name" value="Tetratricopeptide repeat domain"/>
    <property type="match status" value="1"/>
</dbReference>
<dbReference type="Proteomes" id="UP000823927">
    <property type="component" value="Unassembled WGS sequence"/>
</dbReference>
<dbReference type="InterPro" id="IPR051677">
    <property type="entry name" value="AfsR-DnrI-RedD_regulator"/>
</dbReference>
<dbReference type="InterPro" id="IPR011990">
    <property type="entry name" value="TPR-like_helical_dom_sf"/>
</dbReference>
<dbReference type="AlphaFoldDB" id="A0A9D1JR56"/>
<accession>A0A9D1JR56</accession>
<evidence type="ECO:0000259" key="1">
    <source>
        <dbReference type="SMART" id="SM01043"/>
    </source>
</evidence>
<dbReference type="EMBL" id="DVIT01000022">
    <property type="protein sequence ID" value="HIS47010.1"/>
    <property type="molecule type" value="Genomic_DNA"/>
</dbReference>
<dbReference type="Gene3D" id="1.10.10.10">
    <property type="entry name" value="Winged helix-like DNA-binding domain superfamily/Winged helix DNA-binding domain"/>
    <property type="match status" value="1"/>
</dbReference>
<reference evidence="2" key="2">
    <citation type="journal article" date="2021" name="PeerJ">
        <title>Extensive microbial diversity within the chicken gut microbiome revealed by metagenomics and culture.</title>
        <authorList>
            <person name="Gilroy R."/>
            <person name="Ravi A."/>
            <person name="Getino M."/>
            <person name="Pursley I."/>
            <person name="Horton D.L."/>
            <person name="Alikhan N.F."/>
            <person name="Baker D."/>
            <person name="Gharbi K."/>
            <person name="Hall N."/>
            <person name="Watson M."/>
            <person name="Adriaenssens E.M."/>
            <person name="Foster-Nyarko E."/>
            <person name="Jarju S."/>
            <person name="Secka A."/>
            <person name="Antonio M."/>
            <person name="Oren A."/>
            <person name="Chaudhuri R.R."/>
            <person name="La Ragione R."/>
            <person name="Hildebrand F."/>
            <person name="Pallen M.J."/>
        </authorList>
    </citation>
    <scope>NUCLEOTIDE SEQUENCE</scope>
    <source>
        <strain evidence="2">CHK178-757</strain>
    </source>
</reference>
<evidence type="ECO:0000313" key="2">
    <source>
        <dbReference type="EMBL" id="HIS47010.1"/>
    </source>
</evidence>
<name>A0A9D1JR56_9FIRM</name>
<dbReference type="SMART" id="SM01043">
    <property type="entry name" value="BTAD"/>
    <property type="match status" value="1"/>
</dbReference>
<dbReference type="InterPro" id="IPR036388">
    <property type="entry name" value="WH-like_DNA-bd_sf"/>
</dbReference>
<dbReference type="SUPFAM" id="SSF46894">
    <property type="entry name" value="C-terminal effector domain of the bipartite response regulators"/>
    <property type="match status" value="1"/>
</dbReference>
<dbReference type="SUPFAM" id="SSF48452">
    <property type="entry name" value="TPR-like"/>
    <property type="match status" value="1"/>
</dbReference>
<sequence>MSETTLYIKMLGEFSIKNGYNNFTHINNKSIQITRLLSYLIANKDTEVSKDKLIDVLWPEENAANPSGALRNLVYRARQILADFFPKPEDGQDTSENECILFSKSAYRWNPAIDCVIDIYQFEQAVNLAEKEPDPDEQFVWLQKAHDLYHGDFLNILSSDEWVIFRSVYYKNLYTKITVNMCRYLSSKQNYSRVIRLCEASSLVDQMDEQIHIEKIHAYLKMHAPSQALAYYYSVSDLFTQKFGIDIGSDMRKAYQEIIRQLPNYHQDITGLEENLRNGNAEKGTFYCNFDIFKNIYLINLRSVRRSQSKRYLTLFTLMDNNHPDEITSDLIEEMDNLYQILSKNLRSNDVFTKSSPSQFSLILTVANENGCKTAISRIVDRYSKKKLHNYILLQVDYRLIQ</sequence>